<evidence type="ECO:0000313" key="3">
    <source>
        <dbReference type="EMBL" id="OWM82189.1"/>
    </source>
</evidence>
<dbReference type="InterPro" id="IPR052370">
    <property type="entry name" value="Meta-cleavage_hydrolase"/>
</dbReference>
<dbReference type="STRING" id="22663.A0A218XBW4"/>
<gene>
    <name evidence="3" type="ORF">CDL15_Pgr001763</name>
    <name evidence="4" type="ORF">CRG98_040165</name>
</gene>
<protein>
    <recommendedName>
        <fullName evidence="2">AB hydrolase-1 domain-containing protein</fullName>
    </recommendedName>
</protein>
<comment type="caution">
    <text evidence="3">The sequence shown here is derived from an EMBL/GenBank/DDBJ whole genome shotgun (WGS) entry which is preliminary data.</text>
</comment>
<dbReference type="SUPFAM" id="SSF53474">
    <property type="entry name" value="alpha/beta-Hydrolases"/>
    <property type="match status" value="1"/>
</dbReference>
<evidence type="ECO:0000313" key="5">
    <source>
        <dbReference type="Proteomes" id="UP000197138"/>
    </source>
</evidence>
<proteinExistence type="predicted"/>
<feature type="domain" description="AB hydrolase-1" evidence="2">
    <location>
        <begin position="36"/>
        <end position="101"/>
    </location>
</feature>
<accession>A0A218XBW4</accession>
<dbReference type="EMBL" id="MTKT01002011">
    <property type="protein sequence ID" value="OWM82189.1"/>
    <property type="molecule type" value="Genomic_DNA"/>
</dbReference>
<dbReference type="PANTHER" id="PTHR43139:SF25">
    <property type="entry name" value="ALPHA_BETA-HYDROLASES SUPERFAMILY PROTEIN"/>
    <property type="match status" value="1"/>
</dbReference>
<reference evidence="4 6" key="3">
    <citation type="submission" date="2017-11" db="EMBL/GenBank/DDBJ databases">
        <title>De-novo sequencing of pomegranate (Punica granatum L.) genome.</title>
        <authorList>
            <person name="Akparov Z."/>
            <person name="Amiraslanov A."/>
            <person name="Hajiyeva S."/>
            <person name="Abbasov M."/>
            <person name="Kaur K."/>
            <person name="Hamwieh A."/>
            <person name="Solovyev V."/>
            <person name="Salamov A."/>
            <person name="Braich B."/>
            <person name="Kosarev P."/>
            <person name="Mahmoud A."/>
            <person name="Hajiyev E."/>
            <person name="Babayeva S."/>
            <person name="Izzatullayeva V."/>
            <person name="Mammadov A."/>
            <person name="Mammadov A."/>
            <person name="Sharifova S."/>
            <person name="Ojaghi J."/>
            <person name="Eynullazada K."/>
            <person name="Bayramov B."/>
            <person name="Abdulazimova A."/>
            <person name="Shahmuradov I."/>
        </authorList>
    </citation>
    <scope>NUCLEOTIDE SEQUENCE [LARGE SCALE GENOMIC DNA]</scope>
    <source>
        <strain evidence="4">AG2017</strain>
        <strain evidence="6">cv. AG2017</strain>
        <tissue evidence="4">Leaf</tissue>
    </source>
</reference>
<evidence type="ECO:0000256" key="1">
    <source>
        <dbReference type="SAM" id="MobiDB-lite"/>
    </source>
</evidence>
<dbReference type="Pfam" id="PF00561">
    <property type="entry name" value="Abhydrolase_1"/>
    <property type="match status" value="1"/>
</dbReference>
<dbReference type="PANTHER" id="PTHR43139">
    <property type="entry name" value="SI:DKEY-122A22.2"/>
    <property type="match status" value="1"/>
</dbReference>
<dbReference type="Gene3D" id="3.40.50.1820">
    <property type="entry name" value="alpha/beta hydrolase"/>
    <property type="match status" value="1"/>
</dbReference>
<dbReference type="Proteomes" id="UP000197138">
    <property type="component" value="Unassembled WGS sequence"/>
</dbReference>
<reference evidence="5" key="1">
    <citation type="journal article" date="2017" name="Plant J.">
        <title>The pomegranate (Punica granatum L.) genome and the genomics of punicalagin biosynthesis.</title>
        <authorList>
            <person name="Qin G."/>
            <person name="Xu C."/>
            <person name="Ming R."/>
            <person name="Tang H."/>
            <person name="Guyot R."/>
            <person name="Kramer E.M."/>
            <person name="Hu Y."/>
            <person name="Yi X."/>
            <person name="Qi Y."/>
            <person name="Xu X."/>
            <person name="Gao Z."/>
            <person name="Pan H."/>
            <person name="Jian J."/>
            <person name="Tian Y."/>
            <person name="Yue Z."/>
            <person name="Xu Y."/>
        </authorList>
    </citation>
    <scope>NUCLEOTIDE SEQUENCE [LARGE SCALE GENOMIC DNA]</scope>
    <source>
        <strain evidence="5">cv. Dabenzi</strain>
    </source>
</reference>
<feature type="region of interest" description="Disordered" evidence="1">
    <location>
        <begin position="95"/>
        <end position="129"/>
    </location>
</feature>
<evidence type="ECO:0000313" key="4">
    <source>
        <dbReference type="EMBL" id="PKI39407.1"/>
    </source>
</evidence>
<dbReference type="InterPro" id="IPR000073">
    <property type="entry name" value="AB_hydrolase_1"/>
</dbReference>
<dbReference type="EMBL" id="PGOL01003812">
    <property type="protein sequence ID" value="PKI39407.1"/>
    <property type="molecule type" value="Genomic_DNA"/>
</dbReference>
<dbReference type="AlphaFoldDB" id="A0A218XBW4"/>
<organism evidence="3 5">
    <name type="scientific">Punica granatum</name>
    <name type="common">Pomegranate</name>
    <dbReference type="NCBI Taxonomy" id="22663"/>
    <lineage>
        <taxon>Eukaryota</taxon>
        <taxon>Viridiplantae</taxon>
        <taxon>Streptophyta</taxon>
        <taxon>Embryophyta</taxon>
        <taxon>Tracheophyta</taxon>
        <taxon>Spermatophyta</taxon>
        <taxon>Magnoliopsida</taxon>
        <taxon>eudicotyledons</taxon>
        <taxon>Gunneridae</taxon>
        <taxon>Pentapetalae</taxon>
        <taxon>rosids</taxon>
        <taxon>malvids</taxon>
        <taxon>Myrtales</taxon>
        <taxon>Lythraceae</taxon>
        <taxon>Punica</taxon>
    </lineage>
</organism>
<evidence type="ECO:0000313" key="6">
    <source>
        <dbReference type="Proteomes" id="UP000233551"/>
    </source>
</evidence>
<dbReference type="InterPro" id="IPR029058">
    <property type="entry name" value="AB_hydrolase_fold"/>
</dbReference>
<dbReference type="Proteomes" id="UP000233551">
    <property type="component" value="Unassembled WGS sequence"/>
</dbReference>
<keyword evidence="6" id="KW-1185">Reference proteome</keyword>
<name>A0A218XBW4_PUNGR</name>
<reference evidence="3" key="2">
    <citation type="submission" date="2017-06" db="EMBL/GenBank/DDBJ databases">
        <title>The pomegranate genome and the genomics of punicalagin biosynthesis.</title>
        <authorList>
            <person name="Xu C."/>
        </authorList>
    </citation>
    <scope>NUCLEOTIDE SEQUENCE [LARGE SCALE GENOMIC DNA]</scope>
    <source>
        <tissue evidence="3">Fresh leaf</tissue>
    </source>
</reference>
<evidence type="ECO:0000259" key="2">
    <source>
        <dbReference type="Pfam" id="PF00561"/>
    </source>
</evidence>
<sequence length="129" mass="14963">MIHRPPKAAIPIPSCIIQEFVDEIITKNMKERTELIHAFYENRTQSDLPRITRPTPIIWGEYDQIFPIELAHRLKRHLGGNERVELVIIKDAGHVPQGEKPLEQHQKAFLTDSLPRPDQEKQSNSLKTE</sequence>